<dbReference type="GeneID" id="24628064"/>
<reference evidence="1" key="1">
    <citation type="submission" date="2014-05" db="EMBL/GenBank/DDBJ databases">
        <title>Complete genome sequence of Enterococcus faecalis bacteriophage ECP3.</title>
        <authorList>
            <person name="Kang H.-Y."/>
            <person name="Kim S."/>
            <person name="Kim J."/>
        </authorList>
    </citation>
    <scope>NUCLEOTIDE SEQUENCE [LARGE SCALE GENOMIC DNA]</scope>
    <source>
        <strain evidence="1">ECP3</strain>
    </source>
</reference>
<keyword evidence="2" id="KW-1185">Reference proteome</keyword>
<dbReference type="Proteomes" id="UP000030157">
    <property type="component" value="Segment"/>
</dbReference>
<sequence length="262" mass="29797">MFSVVKADSYVKSDIEMYEFKNVKSLALTKKEKELWSDKIAKYVNEFIVNAYGDYHGNKIPEINVVINGKLRRTLGSFVQFTNTNKHCIEINGRFVKEVILLQETPLAQRALDILMDVARHEAIHYTLCYLNSLSGGDLPTFNYHDGGEDFEKDLCLTGTSPSGATKEEYIYSSFTLGAIRCRHHSTCPECGLETYMYTRGRYYCYNGCVGDNGRKIIFRPQGDIAIYIDEPKSKAKPKVEEALKDYKGALKLPYTGTEEIK</sequence>
<name>A0A096XSV2_9CAUD</name>
<organism evidence="1 2">
    <name type="scientific">Enterococcus phage ECP3</name>
    <dbReference type="NCBI Taxonomy" id="1498168"/>
    <lineage>
        <taxon>Viruses</taxon>
        <taxon>Duplodnaviria</taxon>
        <taxon>Heunggongvirae</taxon>
        <taxon>Uroviricota</taxon>
        <taxon>Caudoviricetes</taxon>
        <taxon>Herelleviridae</taxon>
        <taxon>Brockvirinae</taxon>
        <taxon>Kochikohdavirus</taxon>
        <taxon>Kochikohdavirus ECP3</taxon>
    </lineage>
</organism>
<evidence type="ECO:0000313" key="2">
    <source>
        <dbReference type="Proteomes" id="UP000030157"/>
    </source>
</evidence>
<protein>
    <recommendedName>
        <fullName evidence="3">SprT-like domain-containing protein</fullName>
    </recommendedName>
</protein>
<evidence type="ECO:0008006" key="3">
    <source>
        <dbReference type="Google" id="ProtNLM"/>
    </source>
</evidence>
<dbReference type="EMBL" id="KJ801817">
    <property type="protein sequence ID" value="AII28375.1"/>
    <property type="molecule type" value="Genomic_DNA"/>
</dbReference>
<evidence type="ECO:0000313" key="1">
    <source>
        <dbReference type="EMBL" id="AII28375.1"/>
    </source>
</evidence>
<proteinExistence type="predicted"/>
<dbReference type="RefSeq" id="YP_009147016.1">
    <property type="nucleotide sequence ID" value="NC_027335.2"/>
</dbReference>
<accession>A0A096XSV2</accession>